<gene>
    <name evidence="2" type="ORF">CYCCA115_LOCUS8966</name>
</gene>
<dbReference type="GO" id="GO:0003676">
    <property type="term" value="F:nucleic acid binding"/>
    <property type="evidence" value="ECO:0007669"/>
    <property type="project" value="InterPro"/>
</dbReference>
<comment type="caution">
    <text evidence="2">The sequence shown here is derived from an EMBL/GenBank/DDBJ whole genome shotgun (WGS) entry which is preliminary data.</text>
</comment>
<dbReference type="InterPro" id="IPR036397">
    <property type="entry name" value="RNaseH_sf"/>
</dbReference>
<dbReference type="Proteomes" id="UP001295423">
    <property type="component" value="Unassembled WGS sequence"/>
</dbReference>
<protein>
    <recommendedName>
        <fullName evidence="1">RNase H type-1 domain-containing protein</fullName>
    </recommendedName>
</protein>
<accession>A0AAD2CS06</accession>
<dbReference type="Pfam" id="PF13456">
    <property type="entry name" value="RVT_3"/>
    <property type="match status" value="1"/>
</dbReference>
<proteinExistence type="predicted"/>
<dbReference type="PROSITE" id="PS50879">
    <property type="entry name" value="RNASE_H_1"/>
    <property type="match status" value="1"/>
</dbReference>
<dbReference type="Gene3D" id="3.30.420.10">
    <property type="entry name" value="Ribonuclease H-like superfamily/Ribonuclease H"/>
    <property type="match status" value="1"/>
</dbReference>
<dbReference type="SUPFAM" id="SSF53098">
    <property type="entry name" value="Ribonuclease H-like"/>
    <property type="match status" value="1"/>
</dbReference>
<keyword evidence="3" id="KW-1185">Reference proteome</keyword>
<evidence type="ECO:0000313" key="2">
    <source>
        <dbReference type="EMBL" id="CAJ1944595.1"/>
    </source>
</evidence>
<evidence type="ECO:0000313" key="3">
    <source>
        <dbReference type="Proteomes" id="UP001295423"/>
    </source>
</evidence>
<dbReference type="InterPro" id="IPR002156">
    <property type="entry name" value="RNaseH_domain"/>
</dbReference>
<feature type="domain" description="RNase H type-1" evidence="1">
    <location>
        <begin position="3"/>
        <end position="146"/>
    </location>
</feature>
<dbReference type="GO" id="GO:0004523">
    <property type="term" value="F:RNA-DNA hybrid ribonuclease activity"/>
    <property type="evidence" value="ECO:0007669"/>
    <property type="project" value="InterPro"/>
</dbReference>
<sequence>MPHYYGLIIYFDGASKSNPHGPAGSGWTLYEMDPDGDTDGERLAQGQDYLGYNISNNQAEYHGLEGALKFMNKNDISCQYLHIRGDSQIVINQLHGKYQVRSKNIIGYYNAVMKELASIQCGAAEYTHINRAENREADAMANNSIRRKRSKSVWG</sequence>
<reference evidence="2" key="1">
    <citation type="submission" date="2023-08" db="EMBL/GenBank/DDBJ databases">
        <authorList>
            <person name="Audoor S."/>
            <person name="Bilcke G."/>
        </authorList>
    </citation>
    <scope>NUCLEOTIDE SEQUENCE</scope>
</reference>
<dbReference type="CDD" id="cd09279">
    <property type="entry name" value="RNase_HI_like"/>
    <property type="match status" value="1"/>
</dbReference>
<organism evidence="2 3">
    <name type="scientific">Cylindrotheca closterium</name>
    <dbReference type="NCBI Taxonomy" id="2856"/>
    <lineage>
        <taxon>Eukaryota</taxon>
        <taxon>Sar</taxon>
        <taxon>Stramenopiles</taxon>
        <taxon>Ochrophyta</taxon>
        <taxon>Bacillariophyta</taxon>
        <taxon>Bacillariophyceae</taxon>
        <taxon>Bacillariophycidae</taxon>
        <taxon>Bacillariales</taxon>
        <taxon>Bacillariaceae</taxon>
        <taxon>Cylindrotheca</taxon>
    </lineage>
</organism>
<dbReference type="PANTHER" id="PTHR48475:SF1">
    <property type="entry name" value="RNASE H TYPE-1 DOMAIN-CONTAINING PROTEIN"/>
    <property type="match status" value="1"/>
</dbReference>
<evidence type="ECO:0000259" key="1">
    <source>
        <dbReference type="PROSITE" id="PS50879"/>
    </source>
</evidence>
<dbReference type="EMBL" id="CAKOGP040001224">
    <property type="protein sequence ID" value="CAJ1944595.1"/>
    <property type="molecule type" value="Genomic_DNA"/>
</dbReference>
<dbReference type="PANTHER" id="PTHR48475">
    <property type="entry name" value="RIBONUCLEASE H"/>
    <property type="match status" value="1"/>
</dbReference>
<name>A0AAD2CS06_9STRA</name>
<dbReference type="InterPro" id="IPR012337">
    <property type="entry name" value="RNaseH-like_sf"/>
</dbReference>
<dbReference type="AlphaFoldDB" id="A0AAD2CS06"/>